<dbReference type="PRINTS" id="PR00344">
    <property type="entry name" value="BCTRLSENSOR"/>
</dbReference>
<accession>A0ABR7XNB7</accession>
<dbReference type="PROSITE" id="PS50005">
    <property type="entry name" value="TPR"/>
    <property type="match status" value="2"/>
</dbReference>
<keyword evidence="9" id="KW-0732">Signal</keyword>
<evidence type="ECO:0000256" key="5">
    <source>
        <dbReference type="ARBA" id="ARBA00022777"/>
    </source>
</evidence>
<evidence type="ECO:0000256" key="4">
    <source>
        <dbReference type="ARBA" id="ARBA00022679"/>
    </source>
</evidence>
<organism evidence="11 12">
    <name type="scientific">Sphingobacterium chuzhouense</name>
    <dbReference type="NCBI Taxonomy" id="1742264"/>
    <lineage>
        <taxon>Bacteria</taxon>
        <taxon>Pseudomonadati</taxon>
        <taxon>Bacteroidota</taxon>
        <taxon>Sphingobacteriia</taxon>
        <taxon>Sphingobacteriales</taxon>
        <taxon>Sphingobacteriaceae</taxon>
        <taxon>Sphingobacterium</taxon>
    </lineage>
</organism>
<evidence type="ECO:0000256" key="2">
    <source>
        <dbReference type="ARBA" id="ARBA00012438"/>
    </source>
</evidence>
<dbReference type="Gene3D" id="1.25.40.10">
    <property type="entry name" value="Tetratricopeptide repeat domain"/>
    <property type="match status" value="1"/>
</dbReference>
<dbReference type="InterPro" id="IPR003594">
    <property type="entry name" value="HATPase_dom"/>
</dbReference>
<comment type="caution">
    <text evidence="11">The sequence shown here is derived from an EMBL/GenBank/DDBJ whole genome shotgun (WGS) entry which is preliminary data.</text>
</comment>
<feature type="domain" description="Histidine kinase" evidence="10">
    <location>
        <begin position="456"/>
        <end position="674"/>
    </location>
</feature>
<evidence type="ECO:0000313" key="11">
    <source>
        <dbReference type="EMBL" id="MBD1420671.1"/>
    </source>
</evidence>
<dbReference type="EC" id="2.7.13.3" evidence="2"/>
<keyword evidence="4" id="KW-0808">Transferase</keyword>
<dbReference type="InterPro" id="IPR011990">
    <property type="entry name" value="TPR-like_helical_dom_sf"/>
</dbReference>
<dbReference type="SUPFAM" id="SSF48452">
    <property type="entry name" value="TPR-like"/>
    <property type="match status" value="2"/>
</dbReference>
<gene>
    <name evidence="11" type="ORF">H8B21_03710</name>
</gene>
<dbReference type="PROSITE" id="PS50293">
    <property type="entry name" value="TPR_REGION"/>
    <property type="match status" value="1"/>
</dbReference>
<sequence length="676" mass="77842">MDLCLFPNRKGIDLFVLCFTSFLLLNFTVVHATQTEAPEIQDTSAVNRLNEQALAFWSSKPDSTIILASLALEISIRHQDIKGQMHSLRNLGIGYYEKGNYREAIQSYKRAIAFAEALDDEPYNAQIRSNLSMPYLALSAHDEALENLYTALEIAEKNNLTNTVAHANHNIGMVYHYQFKNDQAIAFYEKSRQLYEANGDTTRSTFILGNIAHLYLKKKDFQKAETLYLQSLALAEKYDNKKAIGNALQSLGAFFMEQGGTEIALSYFLRAKETLELTGEQTEYLRLLDNLAACYMKIGNTDAAYTYAIKNHELATRQQQFYYIQTSARQLCELYEKRGDYRTALDYFRKATSASDSLHSQQNKEELVRMEERYKYQKDQEQTAFLHHTQLRRQNQWLYSAIVLVCVLVVIAFLFASNIRQKRRTNRILKETNDFFEEQNTLLEASNHFKEQLISLVAHDVRHPIVSLQKVLSLFENKHLTSAEIQQLMSSSHRDVNNLIRLLDDLLLWVRLQLKYTQLQKTRFRIQDVLKPIMDLHQQKADDKNIHLVVEHMVNTEVYADREAIAIVIRNLIDNGIKFSNPGDVVRIHTTLTADNRCVIIQIADTGIGMSEETINNLFLTPSYARRYGTHNEEGSGLGIQICIHYLQLNNSELFVESSLGQGTKFWFEIDSILET</sequence>
<dbReference type="SMART" id="SM00387">
    <property type="entry name" value="HATPase_c"/>
    <property type="match status" value="1"/>
</dbReference>
<dbReference type="InterPro" id="IPR019734">
    <property type="entry name" value="TPR_rpt"/>
</dbReference>
<dbReference type="SMART" id="SM00028">
    <property type="entry name" value="TPR"/>
    <property type="match status" value="7"/>
</dbReference>
<dbReference type="Pfam" id="PF02518">
    <property type="entry name" value="HATPase_c"/>
    <property type="match status" value="1"/>
</dbReference>
<dbReference type="Gene3D" id="3.30.565.10">
    <property type="entry name" value="Histidine kinase-like ATPase, C-terminal domain"/>
    <property type="match status" value="1"/>
</dbReference>
<name>A0ABR7XNB7_9SPHI</name>
<feature type="repeat" description="TPR" evidence="7">
    <location>
        <begin position="85"/>
        <end position="118"/>
    </location>
</feature>
<dbReference type="SMART" id="SM00388">
    <property type="entry name" value="HisKA"/>
    <property type="match status" value="1"/>
</dbReference>
<dbReference type="SUPFAM" id="SSF55874">
    <property type="entry name" value="ATPase domain of HSP90 chaperone/DNA topoisomerase II/histidine kinase"/>
    <property type="match status" value="1"/>
</dbReference>
<evidence type="ECO:0000256" key="3">
    <source>
        <dbReference type="ARBA" id="ARBA00022553"/>
    </source>
</evidence>
<evidence type="ECO:0000256" key="8">
    <source>
        <dbReference type="SAM" id="Phobius"/>
    </source>
</evidence>
<dbReference type="Proteomes" id="UP000651112">
    <property type="component" value="Unassembled WGS sequence"/>
</dbReference>
<evidence type="ECO:0000256" key="6">
    <source>
        <dbReference type="ARBA" id="ARBA00023012"/>
    </source>
</evidence>
<feature type="signal peptide" evidence="9">
    <location>
        <begin position="1"/>
        <end position="32"/>
    </location>
</feature>
<keyword evidence="7" id="KW-0802">TPR repeat</keyword>
<dbReference type="Gene3D" id="1.10.287.130">
    <property type="match status" value="1"/>
</dbReference>
<evidence type="ECO:0000256" key="1">
    <source>
        <dbReference type="ARBA" id="ARBA00000085"/>
    </source>
</evidence>
<dbReference type="InterPro" id="IPR005467">
    <property type="entry name" value="His_kinase_dom"/>
</dbReference>
<dbReference type="EMBL" id="JACNYL010000001">
    <property type="protein sequence ID" value="MBD1420671.1"/>
    <property type="molecule type" value="Genomic_DNA"/>
</dbReference>
<feature type="transmembrane region" description="Helical" evidence="8">
    <location>
        <begin position="397"/>
        <end position="417"/>
    </location>
</feature>
<keyword evidence="8" id="KW-1133">Transmembrane helix</keyword>
<dbReference type="InterPro" id="IPR050736">
    <property type="entry name" value="Sensor_HK_Regulatory"/>
</dbReference>
<dbReference type="InterPro" id="IPR036097">
    <property type="entry name" value="HisK_dim/P_sf"/>
</dbReference>
<dbReference type="InterPro" id="IPR003661">
    <property type="entry name" value="HisK_dim/P_dom"/>
</dbReference>
<proteinExistence type="predicted"/>
<evidence type="ECO:0000256" key="7">
    <source>
        <dbReference type="PROSITE-ProRule" id="PRU00339"/>
    </source>
</evidence>
<dbReference type="PANTHER" id="PTHR43711">
    <property type="entry name" value="TWO-COMPONENT HISTIDINE KINASE"/>
    <property type="match status" value="1"/>
</dbReference>
<feature type="repeat" description="TPR" evidence="7">
    <location>
        <begin position="125"/>
        <end position="158"/>
    </location>
</feature>
<protein>
    <recommendedName>
        <fullName evidence="2">histidine kinase</fullName>
        <ecNumber evidence="2">2.7.13.3</ecNumber>
    </recommendedName>
</protein>
<evidence type="ECO:0000256" key="9">
    <source>
        <dbReference type="SAM" id="SignalP"/>
    </source>
</evidence>
<dbReference type="PANTHER" id="PTHR43711:SF1">
    <property type="entry name" value="HISTIDINE KINASE 1"/>
    <property type="match status" value="1"/>
</dbReference>
<keyword evidence="3" id="KW-0597">Phosphoprotein</keyword>
<dbReference type="SUPFAM" id="SSF47384">
    <property type="entry name" value="Homodimeric domain of signal transducing histidine kinase"/>
    <property type="match status" value="1"/>
</dbReference>
<comment type="catalytic activity">
    <reaction evidence="1">
        <text>ATP + protein L-histidine = ADP + protein N-phospho-L-histidine.</text>
        <dbReference type="EC" id="2.7.13.3"/>
    </reaction>
</comment>
<dbReference type="RefSeq" id="WP_190312418.1">
    <property type="nucleotide sequence ID" value="NZ_JACNYL010000001.1"/>
</dbReference>
<keyword evidence="8" id="KW-0472">Membrane</keyword>
<dbReference type="InterPro" id="IPR036890">
    <property type="entry name" value="HATPase_C_sf"/>
</dbReference>
<dbReference type="InterPro" id="IPR004358">
    <property type="entry name" value="Sig_transdc_His_kin-like_C"/>
</dbReference>
<dbReference type="PROSITE" id="PS50109">
    <property type="entry name" value="HIS_KIN"/>
    <property type="match status" value="1"/>
</dbReference>
<keyword evidence="5" id="KW-0418">Kinase</keyword>
<feature type="chain" id="PRO_5046582380" description="histidine kinase" evidence="9">
    <location>
        <begin position="33"/>
        <end position="676"/>
    </location>
</feature>
<keyword evidence="12" id="KW-1185">Reference proteome</keyword>
<reference evidence="11 12" key="1">
    <citation type="submission" date="2020-08" db="EMBL/GenBank/DDBJ databases">
        <title>Sphingobacterium sp. DN00404 isolated from aquaculture water.</title>
        <authorList>
            <person name="Zhang M."/>
        </authorList>
    </citation>
    <scope>NUCLEOTIDE SEQUENCE [LARGE SCALE GENOMIC DNA]</scope>
    <source>
        <strain evidence="11 12">KCTC 42746</strain>
    </source>
</reference>
<keyword evidence="6" id="KW-0902">Two-component regulatory system</keyword>
<evidence type="ECO:0000259" key="10">
    <source>
        <dbReference type="PROSITE" id="PS50109"/>
    </source>
</evidence>
<dbReference type="Pfam" id="PF13424">
    <property type="entry name" value="TPR_12"/>
    <property type="match status" value="2"/>
</dbReference>
<evidence type="ECO:0000313" key="12">
    <source>
        <dbReference type="Proteomes" id="UP000651112"/>
    </source>
</evidence>
<keyword evidence="8" id="KW-0812">Transmembrane</keyword>